<dbReference type="Gene3D" id="1.10.150.80">
    <property type="entry name" value="HRDC domain"/>
    <property type="match status" value="1"/>
</dbReference>
<dbReference type="GeneID" id="34859922"/>
<dbReference type="AlphaFoldDB" id="A0A077YF73"/>
<evidence type="ECO:0000313" key="2">
    <source>
        <dbReference type="EMBL" id="CDU85110.1"/>
    </source>
</evidence>
<dbReference type="VEuPathDB" id="PlasmoDB:Py17XNL_001002319"/>
<reference evidence="3" key="3">
    <citation type="submission" date="2014-05" db="EMBL/GenBank/DDBJ databases">
        <authorList>
            <person name="Aslett M.A."/>
            <person name="De Silva N."/>
        </authorList>
    </citation>
    <scope>NUCLEOTIDE SEQUENCE</scope>
    <source>
        <strain evidence="3">17X</strain>
    </source>
</reference>
<dbReference type="RefSeq" id="XP_022813355.1">
    <property type="nucleotide sequence ID" value="XM_022956294.1"/>
</dbReference>
<dbReference type="PROSITE" id="PS50967">
    <property type="entry name" value="HRDC"/>
    <property type="match status" value="1"/>
</dbReference>
<dbReference type="OMA" id="NMSNHNM"/>
<dbReference type="Proteomes" id="UP000072874">
    <property type="component" value="Chromosome 10"/>
</dbReference>
<evidence type="ECO:0000313" key="5">
    <source>
        <dbReference type="Proteomes" id="UP000072904"/>
    </source>
</evidence>
<name>A0A077YF73_PLAYE</name>
<reference evidence="4 5" key="1">
    <citation type="journal article" date="2014" name="BMC Biol.">
        <title>A comprehensive evaluation of rodent malaria parasite genomes and gene expression.</title>
        <authorList>
            <person name="Otto T.D."/>
            <person name="Bohme U."/>
            <person name="Jackson A.P."/>
            <person name="Hunt M."/>
            <person name="Franke-Fayard B."/>
            <person name="Hoeijmakers W.A."/>
            <person name="Religa A.A."/>
            <person name="Robertson L."/>
            <person name="Sanders M."/>
            <person name="Ogun S.A."/>
            <person name="Cunningham D."/>
            <person name="Erhart A."/>
            <person name="Billker O."/>
            <person name="Khan S.M."/>
            <person name="Stunnenberg H.G."/>
            <person name="Langhorne J."/>
            <person name="Holder A.A."/>
            <person name="Waters A.P."/>
            <person name="Newbold C.I."/>
            <person name="Pain A."/>
            <person name="Berriman M."/>
            <person name="Janse C.J."/>
        </authorList>
    </citation>
    <scope>NUCLEOTIDE SEQUENCE [LARGE SCALE GENOMIC DNA]</scope>
    <source>
        <strain evidence="3 4">17X</strain>
        <strain evidence="2 5">YM</strain>
    </source>
</reference>
<dbReference type="GO" id="GO:0000166">
    <property type="term" value="F:nucleotide binding"/>
    <property type="evidence" value="ECO:0007669"/>
    <property type="project" value="InterPro"/>
</dbReference>
<dbReference type="KEGG" id="pyo:PY17X_1028000"/>
<dbReference type="VEuPathDB" id="PlasmoDB:PY17X_1028000"/>
<dbReference type="GO" id="GO:0003676">
    <property type="term" value="F:nucleic acid binding"/>
    <property type="evidence" value="ECO:0007669"/>
    <property type="project" value="InterPro"/>
</dbReference>
<dbReference type="EMBL" id="LM993664">
    <property type="protein sequence ID" value="VTZ79005.1"/>
    <property type="molecule type" value="Genomic_DNA"/>
</dbReference>
<organism evidence="2 5">
    <name type="scientific">Plasmodium yoelii</name>
    <dbReference type="NCBI Taxonomy" id="5861"/>
    <lineage>
        <taxon>Eukaryota</taxon>
        <taxon>Sar</taxon>
        <taxon>Alveolata</taxon>
        <taxon>Apicomplexa</taxon>
        <taxon>Aconoidasida</taxon>
        <taxon>Haemosporida</taxon>
        <taxon>Plasmodiidae</taxon>
        <taxon>Plasmodium</taxon>
        <taxon>Plasmodium (Vinckeia)</taxon>
    </lineage>
</organism>
<evidence type="ECO:0000313" key="3">
    <source>
        <dbReference type="EMBL" id="VTZ79005.1"/>
    </source>
</evidence>
<dbReference type="InterPro" id="IPR010997">
    <property type="entry name" value="HRDC-like_sf"/>
</dbReference>
<reference evidence="2" key="2">
    <citation type="submission" date="2014-05" db="EMBL/GenBank/DDBJ databases">
        <authorList>
            <person name="Aslett A.Martin."/>
            <person name="De Silva Nishadi"/>
        </authorList>
    </citation>
    <scope>NUCLEOTIDE SEQUENCE</scope>
    <source>
        <strain evidence="2">YM</strain>
    </source>
</reference>
<dbReference type="Pfam" id="PF00570">
    <property type="entry name" value="HRDC"/>
    <property type="match status" value="1"/>
</dbReference>
<protein>
    <recommendedName>
        <fullName evidence="1">HRDC domain-containing protein</fullName>
    </recommendedName>
</protein>
<gene>
    <name evidence="3" type="ORF">PY17X_1028000</name>
    <name evidence="2" type="ORF">PYYM_1027700</name>
</gene>
<evidence type="ECO:0000259" key="1">
    <source>
        <dbReference type="PROSITE" id="PS50967"/>
    </source>
</evidence>
<dbReference type="Proteomes" id="UP000072904">
    <property type="component" value="Chromosome 10"/>
</dbReference>
<reference evidence="3" key="4">
    <citation type="submission" date="2019-05" db="EMBL/GenBank/DDBJ databases">
        <authorList>
            <consortium name="Pathogen Informatics"/>
        </authorList>
    </citation>
    <scope>NUCLEOTIDE SEQUENCE</scope>
    <source>
        <strain evidence="3">17X</strain>
    </source>
</reference>
<dbReference type="InterPro" id="IPR044876">
    <property type="entry name" value="HRDC_dom_sf"/>
</dbReference>
<sequence length="294" mass="35038">MKKVNIINNLDEQIKSLNDNNIPQKYCTPSNNINIQNYLKENNIKYKHPSNVYLGLNDLLRFVDSLNPLETYSFNHGNIYLENGRNGTINNKPNKNEHIYNDQNLFQHTSNNNFLRNNSSEKTYYTKNNYDNNDNYKNYNSYQEYNNRHNNSNYKNSIFYEDNNKYDKNQNNSYICLDNDDPQKLSEIYDSRNALLHKRDQKYTPIDHKQTIVSDNKKNNENNILKRLFECRDNMAKWDNMNDPEKLITTKNLKLLLLHSPKTIDDMKNLNLIGFGEDKIQKYGFEFLKILLSR</sequence>
<dbReference type="InterPro" id="IPR002121">
    <property type="entry name" value="HRDC_dom"/>
</dbReference>
<accession>A0A077YF73</accession>
<dbReference type="EMBL" id="LK934638">
    <property type="protein sequence ID" value="CDU85110.1"/>
    <property type="molecule type" value="Genomic_DNA"/>
</dbReference>
<dbReference type="OrthoDB" id="382111at2759"/>
<evidence type="ECO:0000313" key="4">
    <source>
        <dbReference type="Proteomes" id="UP000072874"/>
    </source>
</evidence>
<feature type="domain" description="HRDC" evidence="1">
    <location>
        <begin position="218"/>
        <end position="294"/>
    </location>
</feature>
<dbReference type="SUPFAM" id="SSF47819">
    <property type="entry name" value="HRDC-like"/>
    <property type="match status" value="1"/>
</dbReference>
<proteinExistence type="predicted"/>
<dbReference type="VEuPathDB" id="PlasmoDB:PYYM_1027700"/>